<dbReference type="EMBL" id="CP011801">
    <property type="protein sequence ID" value="ALA59992.1"/>
    <property type="molecule type" value="Genomic_DNA"/>
</dbReference>
<feature type="repeat" description="TPR" evidence="1">
    <location>
        <begin position="20"/>
        <end position="53"/>
    </location>
</feature>
<accession>A0A0K2GHA6</accession>
<dbReference type="InterPro" id="IPR011990">
    <property type="entry name" value="TPR-like_helical_dom_sf"/>
</dbReference>
<dbReference type="RefSeq" id="WP_053380916.1">
    <property type="nucleotide sequence ID" value="NZ_CP011801.1"/>
</dbReference>
<proteinExistence type="predicted"/>
<dbReference type="SUPFAM" id="SSF48452">
    <property type="entry name" value="TPR-like"/>
    <property type="match status" value="1"/>
</dbReference>
<evidence type="ECO:0000313" key="3">
    <source>
        <dbReference type="Proteomes" id="UP000069205"/>
    </source>
</evidence>
<sequence>MPNPRIEPLKKVLAVDPNDEVAWFGLGKAYMEDGHFEEAANALRQCVTVKPTYSAAYYAWAQSLHKLGRLEECRQVSDQGIEVSKKNGDAMVTKNLEMLKGTLPA</sequence>
<dbReference type="InterPro" id="IPR019734">
    <property type="entry name" value="TPR_rpt"/>
</dbReference>
<dbReference type="OrthoDB" id="8421013at2"/>
<reference evidence="2 3" key="1">
    <citation type="journal article" date="2015" name="Proc. Natl. Acad. Sci. U.S.A.">
        <title>Expanded metabolic versatility of ubiquitous nitrite-oxidizing bacteria from the genus Nitrospira.</title>
        <authorList>
            <person name="Koch H."/>
            <person name="Lucker S."/>
            <person name="Albertsen M."/>
            <person name="Kitzinger K."/>
            <person name="Herbold C."/>
            <person name="Spieck E."/>
            <person name="Nielsen P.H."/>
            <person name="Wagner M."/>
            <person name="Daims H."/>
        </authorList>
    </citation>
    <scope>NUCLEOTIDE SEQUENCE [LARGE SCALE GENOMIC DNA]</scope>
    <source>
        <strain evidence="2 3">NSP M-1</strain>
    </source>
</reference>
<dbReference type="SMART" id="SM00028">
    <property type="entry name" value="TPR"/>
    <property type="match status" value="2"/>
</dbReference>
<keyword evidence="3" id="KW-1185">Reference proteome</keyword>
<protein>
    <submittedName>
        <fullName evidence="2">Uncharacterized protein</fullName>
    </submittedName>
</protein>
<dbReference type="Proteomes" id="UP000069205">
    <property type="component" value="Chromosome"/>
</dbReference>
<dbReference type="AlphaFoldDB" id="A0A0K2GHA6"/>
<evidence type="ECO:0000313" key="2">
    <source>
        <dbReference type="EMBL" id="ALA59992.1"/>
    </source>
</evidence>
<dbReference type="PATRIC" id="fig|42253.5.peg.3551"/>
<dbReference type="Pfam" id="PF12895">
    <property type="entry name" value="ANAPC3"/>
    <property type="match status" value="1"/>
</dbReference>
<dbReference type="PROSITE" id="PS50005">
    <property type="entry name" value="TPR"/>
    <property type="match status" value="1"/>
</dbReference>
<evidence type="ECO:0000256" key="1">
    <source>
        <dbReference type="PROSITE-ProRule" id="PRU00339"/>
    </source>
</evidence>
<gene>
    <name evidence="2" type="ORF">NITMOv2_3600</name>
</gene>
<keyword evidence="1" id="KW-0802">TPR repeat</keyword>
<dbReference type="STRING" id="42253.NITMOv2_3600"/>
<organism evidence="2 3">
    <name type="scientific">Nitrospira moscoviensis</name>
    <dbReference type="NCBI Taxonomy" id="42253"/>
    <lineage>
        <taxon>Bacteria</taxon>
        <taxon>Pseudomonadati</taxon>
        <taxon>Nitrospirota</taxon>
        <taxon>Nitrospiria</taxon>
        <taxon>Nitrospirales</taxon>
        <taxon>Nitrospiraceae</taxon>
        <taxon>Nitrospira</taxon>
    </lineage>
</organism>
<dbReference type="KEGG" id="nmv:NITMOv2_3600"/>
<dbReference type="Gene3D" id="1.25.40.10">
    <property type="entry name" value="Tetratricopeptide repeat domain"/>
    <property type="match status" value="1"/>
</dbReference>
<name>A0A0K2GHA6_NITMO</name>